<dbReference type="PANTHER" id="PTHR43861">
    <property type="entry name" value="TRANS-ACONITATE 2-METHYLTRANSFERASE-RELATED"/>
    <property type="match status" value="1"/>
</dbReference>
<keyword evidence="3" id="KW-1185">Reference proteome</keyword>
<reference evidence="2 3" key="1">
    <citation type="journal article" date="2020" name="Microorganisms">
        <title>Osmotic Adaptation and Compatible Solute Biosynthesis of Phototrophic Bacteria as Revealed from Genome Analyses.</title>
        <authorList>
            <person name="Imhoff J.F."/>
            <person name="Rahn T."/>
            <person name="Kunzel S."/>
            <person name="Keller A."/>
            <person name="Neulinger S.C."/>
        </authorList>
    </citation>
    <scope>NUCLEOTIDE SEQUENCE [LARGE SCALE GENOMIC DNA]</scope>
    <source>
        <strain evidence="2 3">DSM 15382</strain>
    </source>
</reference>
<gene>
    <name evidence="2" type="ORF">CKO45_28755</name>
</gene>
<dbReference type="CDD" id="cd02440">
    <property type="entry name" value="AdoMet_MTases"/>
    <property type="match status" value="1"/>
</dbReference>
<dbReference type="SMART" id="SM00028">
    <property type="entry name" value="TPR"/>
    <property type="match status" value="5"/>
</dbReference>
<dbReference type="SUPFAM" id="SSF53335">
    <property type="entry name" value="S-adenosyl-L-methionine-dependent methyltransferases"/>
    <property type="match status" value="1"/>
</dbReference>
<dbReference type="Proteomes" id="UP000697995">
    <property type="component" value="Unassembled WGS sequence"/>
</dbReference>
<comment type="caution">
    <text evidence="2">The sequence shown here is derived from an EMBL/GenBank/DDBJ whole genome shotgun (WGS) entry which is preliminary data.</text>
</comment>
<dbReference type="Gene3D" id="1.25.40.10">
    <property type="entry name" value="Tetratricopeptide repeat domain"/>
    <property type="match status" value="1"/>
</dbReference>
<evidence type="ECO:0000313" key="2">
    <source>
        <dbReference type="EMBL" id="MBK1662180.1"/>
    </source>
</evidence>
<dbReference type="SUPFAM" id="SSF48452">
    <property type="entry name" value="TPR-like"/>
    <property type="match status" value="1"/>
</dbReference>
<dbReference type="Pfam" id="PF08242">
    <property type="entry name" value="Methyltransf_12"/>
    <property type="match status" value="1"/>
</dbReference>
<sequence length="511" mass="53147">MRFGGARSRLRRRDERAFRRRPLALSAPPMSAALVPIPAADPAIALRLAQEARALLRDGQAAEALPMLDRLAALGAPPAAALRAEAMLQLGRGGEAEAAADAALAAMPEDAPLRRLRARIRMARGRHAGAAEDAAAAVMADPTELSGRLLLAAALTEEGRHDEAIWFAGEAWRADPDNPDLQYRLGRAFLRAGRHEAATELLAHCEAVAPRLPGLAALRAHAALLGGDAAAAEALARAALARGIAEGAVHSVLAHALVTQGRLAEAGPHFAAAARMAPQNGYLAHLAAATGAAGGGGERAPADYVESLFDNFAPRFEATLLGLGYRIPGLIRRAVERHRPAAAAGEACLGPVLDLGCGTGLVGVALSDLLRGPLAGIDLSRRMLEEAAAKGLYASLRQADLLDALREDAGRYDLITAGDVFCYLGDLRPVLGLCRARLAAGGLLIFSLERTATAEAWELGTAGRYAHAAAHVASRLAEAGLRPLELREEAVRREAEAVVPGLLVVADAAAA</sequence>
<dbReference type="InterPro" id="IPR019734">
    <property type="entry name" value="TPR_rpt"/>
</dbReference>
<dbReference type="Pfam" id="PF14559">
    <property type="entry name" value="TPR_19"/>
    <property type="match status" value="1"/>
</dbReference>
<dbReference type="InterPro" id="IPR029063">
    <property type="entry name" value="SAM-dependent_MTases_sf"/>
</dbReference>
<dbReference type="EMBL" id="NRSG01000474">
    <property type="protein sequence ID" value="MBK1662180.1"/>
    <property type="molecule type" value="Genomic_DNA"/>
</dbReference>
<dbReference type="InterPro" id="IPR013217">
    <property type="entry name" value="Methyltransf_12"/>
</dbReference>
<proteinExistence type="predicted"/>
<evidence type="ECO:0000313" key="3">
    <source>
        <dbReference type="Proteomes" id="UP000697995"/>
    </source>
</evidence>
<accession>A0ABS1D772</accession>
<organism evidence="2 3">
    <name type="scientific">Paracraurococcus ruber</name>
    <dbReference type="NCBI Taxonomy" id="77675"/>
    <lineage>
        <taxon>Bacteria</taxon>
        <taxon>Pseudomonadati</taxon>
        <taxon>Pseudomonadota</taxon>
        <taxon>Alphaproteobacteria</taxon>
        <taxon>Acetobacterales</taxon>
        <taxon>Roseomonadaceae</taxon>
        <taxon>Paracraurococcus</taxon>
    </lineage>
</organism>
<protein>
    <recommendedName>
        <fullName evidence="1">Methyltransferase type 12 domain-containing protein</fullName>
    </recommendedName>
</protein>
<dbReference type="InterPro" id="IPR011990">
    <property type="entry name" value="TPR-like_helical_dom_sf"/>
</dbReference>
<feature type="domain" description="Methyltransferase type 12" evidence="1">
    <location>
        <begin position="353"/>
        <end position="444"/>
    </location>
</feature>
<evidence type="ECO:0000259" key="1">
    <source>
        <dbReference type="Pfam" id="PF08242"/>
    </source>
</evidence>
<dbReference type="Gene3D" id="3.40.50.150">
    <property type="entry name" value="Vaccinia Virus protein VP39"/>
    <property type="match status" value="1"/>
</dbReference>
<name>A0ABS1D772_9PROT</name>